<sequence length="79" mass="8968">MQYYGFDWLAMFCGLLGMYLLGSRSRYGFVFCMLGSSNWLVVGILISSFPLIFGSSIFIVLQIRGLLNWQHKSNETNGT</sequence>
<evidence type="ECO:0000256" key="1">
    <source>
        <dbReference type="SAM" id="Phobius"/>
    </source>
</evidence>
<gene>
    <name evidence="2" type="ORF">AVDCRST_MAG74-665</name>
</gene>
<protein>
    <recommendedName>
        <fullName evidence="3">PnuC protein</fullName>
    </recommendedName>
</protein>
<proteinExistence type="predicted"/>
<evidence type="ECO:0000313" key="2">
    <source>
        <dbReference type="EMBL" id="CAA9385565.1"/>
    </source>
</evidence>
<feature type="transmembrane region" description="Helical" evidence="1">
    <location>
        <begin position="6"/>
        <end position="27"/>
    </location>
</feature>
<dbReference type="AlphaFoldDB" id="A0A6J4NGL0"/>
<accession>A0A6J4NGL0</accession>
<keyword evidence="1" id="KW-0472">Membrane</keyword>
<reference evidence="2" key="1">
    <citation type="submission" date="2020-02" db="EMBL/GenBank/DDBJ databases">
        <authorList>
            <person name="Meier V. D."/>
        </authorList>
    </citation>
    <scope>NUCLEOTIDE SEQUENCE</scope>
    <source>
        <strain evidence="2">AVDCRST_MAG74</strain>
    </source>
</reference>
<feature type="transmembrane region" description="Helical" evidence="1">
    <location>
        <begin position="39"/>
        <end position="63"/>
    </location>
</feature>
<dbReference type="EMBL" id="CADCUR010000050">
    <property type="protein sequence ID" value="CAA9385565.1"/>
    <property type="molecule type" value="Genomic_DNA"/>
</dbReference>
<organism evidence="2">
    <name type="scientific">uncultured Pyrinomonadaceae bacterium</name>
    <dbReference type="NCBI Taxonomy" id="2283094"/>
    <lineage>
        <taxon>Bacteria</taxon>
        <taxon>Pseudomonadati</taxon>
        <taxon>Acidobacteriota</taxon>
        <taxon>Blastocatellia</taxon>
        <taxon>Blastocatellales</taxon>
        <taxon>Pyrinomonadaceae</taxon>
        <taxon>environmental samples</taxon>
    </lineage>
</organism>
<keyword evidence="1" id="KW-0812">Transmembrane</keyword>
<keyword evidence="1" id="KW-1133">Transmembrane helix</keyword>
<evidence type="ECO:0008006" key="3">
    <source>
        <dbReference type="Google" id="ProtNLM"/>
    </source>
</evidence>
<name>A0A6J4NGL0_9BACT</name>